<dbReference type="PANTHER" id="PTHR33693:SF9">
    <property type="entry name" value="TYPE-4 URACIL-DNA GLYCOSYLASE"/>
    <property type="match status" value="1"/>
</dbReference>
<name>A0A1F8GWM3_9BACT</name>
<gene>
    <name evidence="11" type="ORF">A3A33_00750</name>
</gene>
<dbReference type="CDD" id="cd10030">
    <property type="entry name" value="UDG-F4_TTUDGA_SPO1dp_like"/>
    <property type="match status" value="1"/>
</dbReference>
<evidence type="ECO:0000256" key="7">
    <source>
        <dbReference type="ARBA" id="ARBA00023004"/>
    </source>
</evidence>
<keyword evidence="8" id="KW-0411">Iron-sulfur</keyword>
<dbReference type="GO" id="GO:0006281">
    <property type="term" value="P:DNA repair"/>
    <property type="evidence" value="ECO:0007669"/>
    <property type="project" value="UniProtKB-KW"/>
</dbReference>
<dbReference type="Proteomes" id="UP000179047">
    <property type="component" value="Unassembled WGS sequence"/>
</dbReference>
<dbReference type="InterPro" id="IPR005273">
    <property type="entry name" value="Ura-DNA_glyco_family4"/>
</dbReference>
<dbReference type="STRING" id="1802701.A3A33_00750"/>
<dbReference type="SMART" id="SM00986">
    <property type="entry name" value="UDG"/>
    <property type="match status" value="1"/>
</dbReference>
<keyword evidence="4" id="KW-0479">Metal-binding</keyword>
<dbReference type="GO" id="GO:0097506">
    <property type="term" value="F:deaminated base DNA N-glycosylase activity"/>
    <property type="evidence" value="ECO:0007669"/>
    <property type="project" value="UniProtKB-ARBA"/>
</dbReference>
<evidence type="ECO:0000256" key="8">
    <source>
        <dbReference type="ARBA" id="ARBA00023014"/>
    </source>
</evidence>
<dbReference type="PANTHER" id="PTHR33693">
    <property type="entry name" value="TYPE-5 URACIL-DNA GLYCOSYLASE"/>
    <property type="match status" value="1"/>
</dbReference>
<evidence type="ECO:0000256" key="6">
    <source>
        <dbReference type="ARBA" id="ARBA00022801"/>
    </source>
</evidence>
<accession>A0A1F8GWM3</accession>
<keyword evidence="9" id="KW-0234">DNA repair</keyword>
<keyword evidence="5" id="KW-0227">DNA damage</keyword>
<evidence type="ECO:0000256" key="3">
    <source>
        <dbReference type="ARBA" id="ARBA00022485"/>
    </source>
</evidence>
<feature type="domain" description="Uracil-DNA glycosylase-like" evidence="10">
    <location>
        <begin position="25"/>
        <end position="175"/>
    </location>
</feature>
<dbReference type="InterPro" id="IPR036895">
    <property type="entry name" value="Uracil-DNA_glycosylase-like_sf"/>
</dbReference>
<dbReference type="GO" id="GO:0051539">
    <property type="term" value="F:4 iron, 4 sulfur cluster binding"/>
    <property type="evidence" value="ECO:0007669"/>
    <property type="project" value="UniProtKB-KW"/>
</dbReference>
<dbReference type="Gene3D" id="3.40.470.10">
    <property type="entry name" value="Uracil-DNA glycosylase-like domain"/>
    <property type="match status" value="1"/>
</dbReference>
<evidence type="ECO:0000256" key="2">
    <source>
        <dbReference type="ARBA" id="ARBA00019403"/>
    </source>
</evidence>
<dbReference type="GO" id="GO:0046872">
    <property type="term" value="F:metal ion binding"/>
    <property type="evidence" value="ECO:0007669"/>
    <property type="project" value="UniProtKB-KW"/>
</dbReference>
<evidence type="ECO:0000259" key="10">
    <source>
        <dbReference type="SMART" id="SM00986"/>
    </source>
</evidence>
<keyword evidence="7" id="KW-0408">Iron</keyword>
<protein>
    <recommendedName>
        <fullName evidence="2">Type-4 uracil-DNA glycosylase</fullName>
    </recommendedName>
</protein>
<reference evidence="11 12" key="1">
    <citation type="journal article" date="2016" name="Nat. Commun.">
        <title>Thousands of microbial genomes shed light on interconnected biogeochemical processes in an aquifer system.</title>
        <authorList>
            <person name="Anantharaman K."/>
            <person name="Brown C.T."/>
            <person name="Hug L.A."/>
            <person name="Sharon I."/>
            <person name="Castelle C.J."/>
            <person name="Probst A.J."/>
            <person name="Thomas B.C."/>
            <person name="Singh A."/>
            <person name="Wilkins M.J."/>
            <person name="Karaoz U."/>
            <person name="Brodie E.L."/>
            <person name="Williams K.H."/>
            <person name="Hubbard S.S."/>
            <person name="Banfield J.F."/>
        </authorList>
    </citation>
    <scope>NUCLEOTIDE SEQUENCE [LARGE SCALE GENOMIC DNA]</scope>
</reference>
<dbReference type="NCBIfam" id="TIGR00758">
    <property type="entry name" value="UDG_fam4"/>
    <property type="match status" value="1"/>
</dbReference>
<dbReference type="SMART" id="SM00987">
    <property type="entry name" value="UreE_C"/>
    <property type="match status" value="1"/>
</dbReference>
<evidence type="ECO:0000256" key="5">
    <source>
        <dbReference type="ARBA" id="ARBA00022763"/>
    </source>
</evidence>
<evidence type="ECO:0000256" key="9">
    <source>
        <dbReference type="ARBA" id="ARBA00023204"/>
    </source>
</evidence>
<evidence type="ECO:0000313" key="11">
    <source>
        <dbReference type="EMBL" id="OGN29807.1"/>
    </source>
</evidence>
<comment type="caution">
    <text evidence="11">The sequence shown here is derived from an EMBL/GenBank/DDBJ whole genome shotgun (WGS) entry which is preliminary data.</text>
</comment>
<keyword evidence="3" id="KW-0004">4Fe-4S</keyword>
<sequence>MDKNQKLELIWGAIKKAYPNQKLVFNDGSPDSKIMIIGEAPGQDEERQGKPFIGRAGKLLTATLETLGWKRSDFYISNIVKFRPADPITGSNRTPTEEEIAKFRPAIEKEIVVVDPKVIVVLGRVAMSGLGFAGSMGENRGKVIDRDGRKVLITYHPAAILRNINWEPIFREDLSKLRELI</sequence>
<dbReference type="SUPFAM" id="SSF52141">
    <property type="entry name" value="Uracil-DNA glycosylase-like"/>
    <property type="match status" value="1"/>
</dbReference>
<evidence type="ECO:0000256" key="4">
    <source>
        <dbReference type="ARBA" id="ARBA00022723"/>
    </source>
</evidence>
<comment type="similarity">
    <text evidence="1">Belongs to the uracil-DNA glycosylase (UDG) superfamily. Type 4 (UDGa) family.</text>
</comment>
<dbReference type="EMBL" id="MGKP01000002">
    <property type="protein sequence ID" value="OGN29807.1"/>
    <property type="molecule type" value="Genomic_DNA"/>
</dbReference>
<dbReference type="Pfam" id="PF03167">
    <property type="entry name" value="UDG"/>
    <property type="match status" value="1"/>
</dbReference>
<dbReference type="InterPro" id="IPR051536">
    <property type="entry name" value="UDG_Type-4/5"/>
</dbReference>
<keyword evidence="6" id="KW-0378">Hydrolase</keyword>
<organism evidence="11 12">
    <name type="scientific">Candidatus Yanofskybacteria bacterium RIFCSPLOWO2_01_FULL_49_25</name>
    <dbReference type="NCBI Taxonomy" id="1802701"/>
    <lineage>
        <taxon>Bacteria</taxon>
        <taxon>Candidatus Yanofskyibacteriota</taxon>
    </lineage>
</organism>
<dbReference type="AlphaFoldDB" id="A0A1F8GWM3"/>
<evidence type="ECO:0000313" key="12">
    <source>
        <dbReference type="Proteomes" id="UP000179047"/>
    </source>
</evidence>
<evidence type="ECO:0000256" key="1">
    <source>
        <dbReference type="ARBA" id="ARBA00006521"/>
    </source>
</evidence>
<proteinExistence type="inferred from homology"/>
<dbReference type="InterPro" id="IPR005122">
    <property type="entry name" value="Uracil-DNA_glycosylase-like"/>
</dbReference>